<dbReference type="InterPro" id="IPR036442">
    <property type="entry name" value="ProQ/FinO_sf"/>
</dbReference>
<evidence type="ECO:0000313" key="4">
    <source>
        <dbReference type="Proteomes" id="UP000006426"/>
    </source>
</evidence>
<organism evidence="3 4">
    <name type="scientific">Pseudomonas amygdali pv. lachrymans str. M301315</name>
    <dbReference type="NCBI Taxonomy" id="629260"/>
    <lineage>
        <taxon>Bacteria</taxon>
        <taxon>Pseudomonadati</taxon>
        <taxon>Pseudomonadota</taxon>
        <taxon>Gammaproteobacteria</taxon>
        <taxon>Pseudomonadales</taxon>
        <taxon>Pseudomonadaceae</taxon>
        <taxon>Pseudomonas</taxon>
        <taxon>Pseudomonas amygdali</taxon>
    </lineage>
</organism>
<reference evidence="3 4" key="1">
    <citation type="journal article" date="2011" name="PLoS Pathog.">
        <title>Dynamic evolution of pathogenicity revealed by sequencing and comparative genomics of 19 Pseudomonas syringae isolates.</title>
        <authorList>
            <person name="Baltrus D.A."/>
            <person name="Nishimura M.T."/>
            <person name="Romanchuk A."/>
            <person name="Chang J.H."/>
            <person name="Mukhtar M.S."/>
            <person name="Cherkis K."/>
            <person name="Roach J."/>
            <person name="Grant S.R."/>
            <person name="Jones C.D."/>
            <person name="Dangl J.L."/>
        </authorList>
    </citation>
    <scope>NUCLEOTIDE SEQUENCE [LARGE SCALE GENOMIC DNA]</scope>
    <source>
        <strain evidence="3 4">M301315</strain>
    </source>
</reference>
<geneLocation type="plasmid" evidence="4">
    <name>pmppla107</name>
</geneLocation>
<dbReference type="GO" id="GO:0003723">
    <property type="term" value="F:RNA binding"/>
    <property type="evidence" value="ECO:0007669"/>
    <property type="project" value="UniProtKB-KW"/>
</dbReference>
<evidence type="ECO:0000256" key="1">
    <source>
        <dbReference type="ARBA" id="ARBA00022884"/>
    </source>
</evidence>
<feature type="domain" description="ProQ/FinO" evidence="2">
    <location>
        <begin position="72"/>
        <end position="173"/>
    </location>
</feature>
<proteinExistence type="predicted"/>
<dbReference type="AlphaFoldDB" id="A0AAD0PWB3"/>
<protein>
    <recommendedName>
        <fullName evidence="2">ProQ/FinO domain-containing protein</fullName>
    </recommendedName>
</protein>
<gene>
    <name evidence="3" type="ORF">PLA107_032400</name>
</gene>
<dbReference type="SUPFAM" id="SSF48657">
    <property type="entry name" value="FinO-like"/>
    <property type="match status" value="1"/>
</dbReference>
<dbReference type="Proteomes" id="UP000006426">
    <property type="component" value="Plasmid pmppla107"/>
</dbReference>
<accession>A0AAD0PWB3</accession>
<sequence length="176" mass="20408">MVSSSNWRITLIIKWDTGRLCREDENRTSCHNYPQTNRHVTYFCCQKKEGFFVSGSITARRKRRRLERTLCLIATLQAKHPLAFAPKNAHPVQPLATNVATEAYESLRLTDPTVTPQEVEQAVEYWEGRKFYLKSFESATHRINLAGDPVQILDDADREKALSRKRNIVSQRQMNE</sequence>
<dbReference type="InterPro" id="IPR016103">
    <property type="entry name" value="ProQ/FinO"/>
</dbReference>
<evidence type="ECO:0000259" key="2">
    <source>
        <dbReference type="Pfam" id="PF04352"/>
    </source>
</evidence>
<evidence type="ECO:0000313" key="3">
    <source>
        <dbReference type="EMBL" id="AXH59928.1"/>
    </source>
</evidence>
<keyword evidence="1" id="KW-0694">RNA-binding</keyword>
<keyword evidence="3" id="KW-0614">Plasmid</keyword>
<name>A0AAD0PWB3_PSEAV</name>
<dbReference type="EMBL" id="CP031226">
    <property type="protein sequence ID" value="AXH59928.1"/>
    <property type="molecule type" value="Genomic_DNA"/>
</dbReference>
<dbReference type="Pfam" id="PF04352">
    <property type="entry name" value="ProQ"/>
    <property type="match status" value="1"/>
</dbReference>
<dbReference type="Gene3D" id="1.10.1710.10">
    <property type="entry name" value="ProQ/FinO domain"/>
    <property type="match status" value="1"/>
</dbReference>